<sequence length="140" mass="16068">MRYFGPFPIIARIRALTYKLLLFDTAKIHPIFQLKKYKGPHEIAYVPLPLTTLSEDPLLMPQSIIHKCDILRKSNIVLEVLVQRASLSETEATWEDTKDFMKAYPDFNLEDKVIADGEGFVMIENNVATEGGRMLRRNEG</sequence>
<organism evidence="1 2">
    <name type="scientific">Vigna mungo</name>
    <name type="common">Black gram</name>
    <name type="synonym">Phaseolus mungo</name>
    <dbReference type="NCBI Taxonomy" id="3915"/>
    <lineage>
        <taxon>Eukaryota</taxon>
        <taxon>Viridiplantae</taxon>
        <taxon>Streptophyta</taxon>
        <taxon>Embryophyta</taxon>
        <taxon>Tracheophyta</taxon>
        <taxon>Spermatophyta</taxon>
        <taxon>Magnoliopsida</taxon>
        <taxon>eudicotyledons</taxon>
        <taxon>Gunneridae</taxon>
        <taxon>Pentapetalae</taxon>
        <taxon>rosids</taxon>
        <taxon>fabids</taxon>
        <taxon>Fabales</taxon>
        <taxon>Fabaceae</taxon>
        <taxon>Papilionoideae</taxon>
        <taxon>50 kb inversion clade</taxon>
        <taxon>NPAAA clade</taxon>
        <taxon>indigoferoid/millettioid clade</taxon>
        <taxon>Phaseoleae</taxon>
        <taxon>Vigna</taxon>
    </lineage>
</organism>
<accession>A0AAQ3NGN9</accession>
<dbReference type="Proteomes" id="UP001374535">
    <property type="component" value="Chromosome 5"/>
</dbReference>
<evidence type="ECO:0000313" key="1">
    <source>
        <dbReference type="EMBL" id="WVZ09914.1"/>
    </source>
</evidence>
<dbReference type="EMBL" id="CP144696">
    <property type="protein sequence ID" value="WVZ09914.1"/>
    <property type="molecule type" value="Genomic_DNA"/>
</dbReference>
<keyword evidence="2" id="KW-1185">Reference proteome</keyword>
<gene>
    <name evidence="1" type="ORF">V8G54_014444</name>
</gene>
<name>A0AAQ3NGN9_VIGMU</name>
<protein>
    <submittedName>
        <fullName evidence="1">Uncharacterized protein</fullName>
    </submittedName>
</protein>
<proteinExistence type="predicted"/>
<reference evidence="1 2" key="1">
    <citation type="journal article" date="2023" name="Life. Sci Alliance">
        <title>Evolutionary insights into 3D genome organization and epigenetic landscape of Vigna mungo.</title>
        <authorList>
            <person name="Junaid A."/>
            <person name="Singh B."/>
            <person name="Bhatia S."/>
        </authorList>
    </citation>
    <scope>NUCLEOTIDE SEQUENCE [LARGE SCALE GENOMIC DNA]</scope>
    <source>
        <strain evidence="1">Urdbean</strain>
    </source>
</reference>
<evidence type="ECO:0000313" key="2">
    <source>
        <dbReference type="Proteomes" id="UP001374535"/>
    </source>
</evidence>
<dbReference type="AlphaFoldDB" id="A0AAQ3NGN9"/>